<dbReference type="PANTHER" id="PTHR30053">
    <property type="entry name" value="ELONGATION FACTOR P"/>
    <property type="match status" value="1"/>
</dbReference>
<reference evidence="12" key="1">
    <citation type="submission" date="2021-11" db="EMBL/GenBank/DDBJ databases">
        <authorList>
            <consortium name="Genoscope - CEA"/>
            <person name="William W."/>
        </authorList>
    </citation>
    <scope>NUCLEOTIDE SEQUENCE</scope>
</reference>
<dbReference type="Gene3D" id="2.30.30.30">
    <property type="match status" value="1"/>
</dbReference>
<dbReference type="GO" id="GO:0043043">
    <property type="term" value="P:peptide biosynthetic process"/>
    <property type="evidence" value="ECO:0007669"/>
    <property type="project" value="InterPro"/>
</dbReference>
<dbReference type="InterPro" id="IPR013185">
    <property type="entry name" value="Transl_elong_KOW-like"/>
</dbReference>
<dbReference type="GO" id="GO:0005829">
    <property type="term" value="C:cytosol"/>
    <property type="evidence" value="ECO:0007669"/>
    <property type="project" value="UniProtKB-ARBA"/>
</dbReference>
<sequence length="255" mass="28202">NAIAAAIHVRTHRSQHVFFTNLHKMAKLLVLAACTSALVQQPARRISRRAIKVQAPNAIDAMLLTPRMGVVKPGDFKNGLTIERDGGVWKVLNFQQTKTARQAAMVRTKLKNLVSGTTVEDTFRMSETFQTAQVDTNDAVYSYDDGDSLVFMDAVDFDEITIPRESIENIDLVKDGMTVQIVKWGDTIVDVQLPTSETYEVTYTEPGLKNAASTGQSKDATLETGAVIQVPLFVEIGDVVKVKCAEREFIERAKK</sequence>
<feature type="domain" description="Elongation factor P C-terminal" evidence="10">
    <location>
        <begin position="198"/>
        <end position="252"/>
    </location>
</feature>
<evidence type="ECO:0000256" key="7">
    <source>
        <dbReference type="ARBA" id="ARBA00022640"/>
    </source>
</evidence>
<evidence type="ECO:0000256" key="5">
    <source>
        <dbReference type="ARBA" id="ARBA00022490"/>
    </source>
</evidence>
<dbReference type="CDD" id="cd04470">
    <property type="entry name" value="S1_EF-P_repeat_1"/>
    <property type="match status" value="1"/>
</dbReference>
<dbReference type="Pfam" id="PF08207">
    <property type="entry name" value="EFP_N"/>
    <property type="match status" value="1"/>
</dbReference>
<feature type="domain" description="Translation elongation factor P/YeiP central" evidence="11">
    <location>
        <begin position="136"/>
        <end position="189"/>
    </location>
</feature>
<feature type="non-terminal residue" evidence="12">
    <location>
        <position position="1"/>
    </location>
</feature>
<evidence type="ECO:0000256" key="3">
    <source>
        <dbReference type="ARBA" id="ARBA00004815"/>
    </source>
</evidence>
<organism evidence="12 13">
    <name type="scientific">Pelagomonas calceolata</name>
    <dbReference type="NCBI Taxonomy" id="35677"/>
    <lineage>
        <taxon>Eukaryota</taxon>
        <taxon>Sar</taxon>
        <taxon>Stramenopiles</taxon>
        <taxon>Ochrophyta</taxon>
        <taxon>Pelagophyceae</taxon>
        <taxon>Pelagomonadales</taxon>
        <taxon>Pelagomonadaceae</taxon>
        <taxon>Pelagomonas</taxon>
    </lineage>
</organism>
<dbReference type="InterPro" id="IPR014722">
    <property type="entry name" value="Rib_uL2_dom2"/>
</dbReference>
<comment type="subcellular location">
    <subcellularLocation>
        <location evidence="2">Cytoplasm</location>
    </subcellularLocation>
    <subcellularLocation>
        <location evidence="1">Plastid</location>
        <location evidence="1">Chloroplast</location>
    </subcellularLocation>
</comment>
<dbReference type="InterPro" id="IPR001059">
    <property type="entry name" value="Transl_elong_P/YeiP_cen"/>
</dbReference>
<accession>A0A8J2SQD9</accession>
<name>A0A8J2SQD9_9STRA</name>
<dbReference type="InterPro" id="IPR012340">
    <property type="entry name" value="NA-bd_OB-fold"/>
</dbReference>
<evidence type="ECO:0000313" key="13">
    <source>
        <dbReference type="Proteomes" id="UP000789595"/>
    </source>
</evidence>
<dbReference type="SMART" id="SM00841">
    <property type="entry name" value="Elong-fact-P_C"/>
    <property type="match status" value="1"/>
</dbReference>
<dbReference type="GO" id="GO:0009507">
    <property type="term" value="C:chloroplast"/>
    <property type="evidence" value="ECO:0007669"/>
    <property type="project" value="UniProtKB-SubCell"/>
</dbReference>
<dbReference type="Gene3D" id="2.40.50.140">
    <property type="entry name" value="Nucleic acid-binding proteins"/>
    <property type="match status" value="2"/>
</dbReference>
<dbReference type="PROSITE" id="PS01275">
    <property type="entry name" value="EFP"/>
    <property type="match status" value="1"/>
</dbReference>
<evidence type="ECO:0000256" key="1">
    <source>
        <dbReference type="ARBA" id="ARBA00004229"/>
    </source>
</evidence>
<dbReference type="NCBIfam" id="TIGR00038">
    <property type="entry name" value="efp"/>
    <property type="match status" value="1"/>
</dbReference>
<keyword evidence="8" id="KW-0251">Elongation factor</keyword>
<evidence type="ECO:0000259" key="10">
    <source>
        <dbReference type="SMART" id="SM00841"/>
    </source>
</evidence>
<evidence type="ECO:0000256" key="6">
    <source>
        <dbReference type="ARBA" id="ARBA00022528"/>
    </source>
</evidence>
<evidence type="ECO:0000259" key="11">
    <source>
        <dbReference type="SMART" id="SM01185"/>
    </source>
</evidence>
<dbReference type="InterPro" id="IPR008991">
    <property type="entry name" value="Translation_prot_SH3-like_sf"/>
</dbReference>
<evidence type="ECO:0000256" key="8">
    <source>
        <dbReference type="ARBA" id="ARBA00022768"/>
    </source>
</evidence>
<dbReference type="SUPFAM" id="SSF50104">
    <property type="entry name" value="Translation proteins SH3-like domain"/>
    <property type="match status" value="1"/>
</dbReference>
<keyword evidence="6" id="KW-0150">Chloroplast</keyword>
<dbReference type="EMBL" id="CAKKNE010000004">
    <property type="protein sequence ID" value="CAH0374763.1"/>
    <property type="molecule type" value="Genomic_DNA"/>
</dbReference>
<evidence type="ECO:0000256" key="2">
    <source>
        <dbReference type="ARBA" id="ARBA00004496"/>
    </source>
</evidence>
<dbReference type="FunFam" id="2.30.30.30:FF:000003">
    <property type="entry name" value="Elongation factor P"/>
    <property type="match status" value="1"/>
</dbReference>
<dbReference type="NCBIfam" id="NF001810">
    <property type="entry name" value="PRK00529.1"/>
    <property type="match status" value="1"/>
</dbReference>
<protein>
    <recommendedName>
        <fullName evidence="14">Elongation factor P</fullName>
    </recommendedName>
</protein>
<dbReference type="FunFam" id="2.40.50.140:FF:000004">
    <property type="entry name" value="Elongation factor P"/>
    <property type="match status" value="1"/>
</dbReference>
<keyword evidence="9" id="KW-0648">Protein biosynthesis</keyword>
<dbReference type="AlphaFoldDB" id="A0A8J2SQD9"/>
<proteinExistence type="inferred from homology"/>
<dbReference type="SMART" id="SM01185">
    <property type="entry name" value="EFP"/>
    <property type="match status" value="1"/>
</dbReference>
<dbReference type="Pfam" id="PF01132">
    <property type="entry name" value="EFP"/>
    <property type="match status" value="1"/>
</dbReference>
<evidence type="ECO:0008006" key="14">
    <source>
        <dbReference type="Google" id="ProtNLM"/>
    </source>
</evidence>
<dbReference type="OrthoDB" id="10259892at2759"/>
<keyword evidence="13" id="KW-1185">Reference proteome</keyword>
<evidence type="ECO:0000256" key="4">
    <source>
        <dbReference type="ARBA" id="ARBA00009479"/>
    </source>
</evidence>
<evidence type="ECO:0000313" key="12">
    <source>
        <dbReference type="EMBL" id="CAH0374763.1"/>
    </source>
</evidence>
<dbReference type="PANTHER" id="PTHR30053:SF14">
    <property type="entry name" value="TRANSLATION ELONGATION FACTOR KOW-LIKE DOMAIN-CONTAINING PROTEIN"/>
    <property type="match status" value="1"/>
</dbReference>
<dbReference type="InterPro" id="IPR011768">
    <property type="entry name" value="Transl_elongation_fac_P"/>
</dbReference>
<dbReference type="CDD" id="cd05794">
    <property type="entry name" value="S1_EF-P_repeat_2"/>
    <property type="match status" value="1"/>
</dbReference>
<gene>
    <name evidence="12" type="ORF">PECAL_4P20650</name>
</gene>
<comment type="pathway">
    <text evidence="3">Protein biosynthesis; polypeptide chain elongation.</text>
</comment>
<keyword evidence="7" id="KW-0934">Plastid</keyword>
<dbReference type="SUPFAM" id="SSF50249">
    <property type="entry name" value="Nucleic acid-binding proteins"/>
    <property type="match status" value="2"/>
</dbReference>
<evidence type="ECO:0000256" key="9">
    <source>
        <dbReference type="ARBA" id="ARBA00022917"/>
    </source>
</evidence>
<dbReference type="HAMAP" id="MF_00141">
    <property type="entry name" value="EF_P"/>
    <property type="match status" value="1"/>
</dbReference>
<dbReference type="InterPro" id="IPR020599">
    <property type="entry name" value="Transl_elong_fac_P/YeiP"/>
</dbReference>
<dbReference type="UniPathway" id="UPA00345"/>
<dbReference type="InterPro" id="IPR015365">
    <property type="entry name" value="Elong-fact-P_C"/>
</dbReference>
<keyword evidence="5" id="KW-0963">Cytoplasm</keyword>
<dbReference type="Pfam" id="PF09285">
    <property type="entry name" value="Elong-fact-P_C"/>
    <property type="match status" value="1"/>
</dbReference>
<dbReference type="InterPro" id="IPR013852">
    <property type="entry name" value="Transl_elong_P/YeiP_CS"/>
</dbReference>
<dbReference type="GO" id="GO:0003746">
    <property type="term" value="F:translation elongation factor activity"/>
    <property type="evidence" value="ECO:0007669"/>
    <property type="project" value="UniProtKB-KW"/>
</dbReference>
<comment type="similarity">
    <text evidence="4">Belongs to the elongation factor P family.</text>
</comment>
<comment type="caution">
    <text evidence="12">The sequence shown here is derived from an EMBL/GenBank/DDBJ whole genome shotgun (WGS) entry which is preliminary data.</text>
</comment>
<dbReference type="Proteomes" id="UP000789595">
    <property type="component" value="Unassembled WGS sequence"/>
</dbReference>